<dbReference type="AlphaFoldDB" id="A0A1H0XNF7"/>
<dbReference type="OrthoDB" id="1259979at2"/>
<proteinExistence type="predicted"/>
<accession>A0A1H0XNF7</accession>
<sequence length="122" mass="13715">MSNILAGLFEHRSDYKKLETDLESSGFGNSDYIVYLNDTTHNGSQYLASVVVKDNGQIDDAKTIFTQNSVLKTYLFENMGIEQAHYNNLKKYIDARSKAEIHNSPDVKIKASSNGIDSEVKF</sequence>
<dbReference type="EMBL" id="FNKL01000001">
    <property type="protein sequence ID" value="SDQ04444.1"/>
    <property type="molecule type" value="Genomic_DNA"/>
</dbReference>
<keyword evidence="2" id="KW-1185">Reference proteome</keyword>
<dbReference type="Proteomes" id="UP000199627">
    <property type="component" value="Unassembled WGS sequence"/>
</dbReference>
<evidence type="ECO:0000313" key="2">
    <source>
        <dbReference type="Proteomes" id="UP000199627"/>
    </source>
</evidence>
<dbReference type="STRING" id="311333.SAMN05421664_0101"/>
<protein>
    <submittedName>
        <fullName evidence="1">Uncharacterized protein</fullName>
    </submittedName>
</protein>
<organism evidence="1 2">
    <name type="scientific">Chryseobacterium soldanellicola</name>
    <dbReference type="NCBI Taxonomy" id="311333"/>
    <lineage>
        <taxon>Bacteria</taxon>
        <taxon>Pseudomonadati</taxon>
        <taxon>Bacteroidota</taxon>
        <taxon>Flavobacteriia</taxon>
        <taxon>Flavobacteriales</taxon>
        <taxon>Weeksellaceae</taxon>
        <taxon>Chryseobacterium group</taxon>
        <taxon>Chryseobacterium</taxon>
    </lineage>
</organism>
<name>A0A1H0XNF7_9FLAO</name>
<gene>
    <name evidence="1" type="ORF">SAMN05421664_0101</name>
</gene>
<evidence type="ECO:0000313" key="1">
    <source>
        <dbReference type="EMBL" id="SDQ04444.1"/>
    </source>
</evidence>
<dbReference type="RefSeq" id="WP_089752612.1">
    <property type="nucleotide sequence ID" value="NZ_FNKL01000001.1"/>
</dbReference>
<reference evidence="2" key="1">
    <citation type="submission" date="2016-10" db="EMBL/GenBank/DDBJ databases">
        <authorList>
            <person name="Varghese N."/>
            <person name="Submissions S."/>
        </authorList>
    </citation>
    <scope>NUCLEOTIDE SEQUENCE [LARGE SCALE GENOMIC DNA]</scope>
    <source>
        <strain evidence="2">DSM 17072</strain>
    </source>
</reference>